<dbReference type="OrthoDB" id="3824493at2"/>
<comment type="caution">
    <text evidence="3">The sequence shown here is derived from an EMBL/GenBank/DDBJ whole genome shotgun (WGS) entry which is preliminary data.</text>
</comment>
<protein>
    <submittedName>
        <fullName evidence="3">Uncharacterized protein</fullName>
    </submittedName>
</protein>
<dbReference type="EMBL" id="RBWV01000012">
    <property type="protein sequence ID" value="RKS74067.1"/>
    <property type="molecule type" value="Genomic_DNA"/>
</dbReference>
<dbReference type="AlphaFoldDB" id="A0A420XPF0"/>
<keyword evidence="2" id="KW-0472">Membrane</keyword>
<dbReference type="Proteomes" id="UP000281955">
    <property type="component" value="Unassembled WGS sequence"/>
</dbReference>
<evidence type="ECO:0000313" key="4">
    <source>
        <dbReference type="Proteomes" id="UP000281955"/>
    </source>
</evidence>
<organism evidence="3 4">
    <name type="scientific">Motilibacter peucedani</name>
    <dbReference type="NCBI Taxonomy" id="598650"/>
    <lineage>
        <taxon>Bacteria</taxon>
        <taxon>Bacillati</taxon>
        <taxon>Actinomycetota</taxon>
        <taxon>Actinomycetes</taxon>
        <taxon>Motilibacterales</taxon>
        <taxon>Motilibacteraceae</taxon>
        <taxon>Motilibacter</taxon>
    </lineage>
</organism>
<gene>
    <name evidence="3" type="ORF">CLV35_2566</name>
</gene>
<dbReference type="InParanoid" id="A0A420XPF0"/>
<keyword evidence="2" id="KW-0812">Transmembrane</keyword>
<feature type="compositionally biased region" description="Basic and acidic residues" evidence="1">
    <location>
        <begin position="69"/>
        <end position="78"/>
    </location>
</feature>
<proteinExistence type="predicted"/>
<feature type="transmembrane region" description="Helical" evidence="2">
    <location>
        <begin position="207"/>
        <end position="231"/>
    </location>
</feature>
<name>A0A420XPF0_9ACTN</name>
<dbReference type="RefSeq" id="WP_121193834.1">
    <property type="nucleotide sequence ID" value="NZ_RBWV01000012.1"/>
</dbReference>
<evidence type="ECO:0000256" key="2">
    <source>
        <dbReference type="SAM" id="Phobius"/>
    </source>
</evidence>
<accession>A0A420XPF0</accession>
<feature type="region of interest" description="Disordered" evidence="1">
    <location>
        <begin position="69"/>
        <end position="125"/>
    </location>
</feature>
<reference evidence="3 4" key="1">
    <citation type="submission" date="2018-10" db="EMBL/GenBank/DDBJ databases">
        <title>Genomic Encyclopedia of Archaeal and Bacterial Type Strains, Phase II (KMG-II): from individual species to whole genera.</title>
        <authorList>
            <person name="Goeker M."/>
        </authorList>
    </citation>
    <scope>NUCLEOTIDE SEQUENCE [LARGE SCALE GENOMIC DNA]</scope>
    <source>
        <strain evidence="3 4">RP-AC37</strain>
    </source>
</reference>
<sequence length="271" mass="27999">MRDNGLRGESFVALAELAPDLVDAVLVLLRDAGVPAYAETAGPEHGATTLDRLFVESGSAAAARALLEERLPRMRDDEGATVPADQAAELGADPTTDAGAGTADDVPAGDESEPSRRAAGEGAELPAVGVDDDVWAGIVASFRAPSADMSGRVLPPPAAPTGAEPVAGALLERPGTGPEPDERVAEFEVVDHDDHFEPEPPPPLPRITVVTALAWAAVLLMPALFLLALWLHIDVTGWLGLFGVSAFVGGFLVLVSRLGDGPDDWDDGAVV</sequence>
<keyword evidence="2" id="KW-1133">Transmembrane helix</keyword>
<feature type="compositionally biased region" description="Low complexity" evidence="1">
    <location>
        <begin position="91"/>
        <end position="106"/>
    </location>
</feature>
<feature type="transmembrane region" description="Helical" evidence="2">
    <location>
        <begin position="237"/>
        <end position="255"/>
    </location>
</feature>
<evidence type="ECO:0000313" key="3">
    <source>
        <dbReference type="EMBL" id="RKS74067.1"/>
    </source>
</evidence>
<keyword evidence="4" id="KW-1185">Reference proteome</keyword>
<evidence type="ECO:0000256" key="1">
    <source>
        <dbReference type="SAM" id="MobiDB-lite"/>
    </source>
</evidence>